<dbReference type="CDD" id="cd04301">
    <property type="entry name" value="NAT_SF"/>
    <property type="match status" value="1"/>
</dbReference>
<organism evidence="2 3">
    <name type="scientific">Lactobacillus gasseri (strain ATCC 33323 / DSM 20243 / BCRC 14619 / CIP 102991 / JCM 1131 / KCTC 3163 / NCIMB 11718 / NCTC 13722 / AM63)</name>
    <dbReference type="NCBI Taxonomy" id="324831"/>
    <lineage>
        <taxon>Bacteria</taxon>
        <taxon>Bacillati</taxon>
        <taxon>Bacillota</taxon>
        <taxon>Bacilli</taxon>
        <taxon>Lactobacillales</taxon>
        <taxon>Lactobacillaceae</taxon>
        <taxon>Lactobacillus</taxon>
    </lineage>
</organism>
<reference evidence="2 3" key="1">
    <citation type="journal article" date="2006" name="Proc. Natl. Acad. Sci. U.S.A.">
        <title>Comparative genomics of the lactic acid bacteria.</title>
        <authorList>
            <person name="Makarova K."/>
            <person name="Slesarev A."/>
            <person name="Wolf Y."/>
            <person name="Sorokin A."/>
            <person name="Mirkin B."/>
            <person name="Koonin E."/>
            <person name="Pavlov A."/>
            <person name="Pavlova N."/>
            <person name="Karamychev V."/>
            <person name="Polouchine N."/>
            <person name="Shakhova V."/>
            <person name="Grigoriev I."/>
            <person name="Lou Y."/>
            <person name="Rohksar D."/>
            <person name="Lucas S."/>
            <person name="Huang K."/>
            <person name="Goodstein D.M."/>
            <person name="Hawkins T."/>
            <person name="Plengvidhya V."/>
            <person name="Welker D."/>
            <person name="Hughes J."/>
            <person name="Goh Y."/>
            <person name="Benson A."/>
            <person name="Baldwin K."/>
            <person name="Lee J.H."/>
            <person name="Diaz-Muniz I."/>
            <person name="Dosti B."/>
            <person name="Smeianov V."/>
            <person name="Wechter W."/>
            <person name="Barabote R."/>
            <person name="Lorca G."/>
            <person name="Altermann E."/>
            <person name="Barrangou R."/>
            <person name="Ganesan B."/>
            <person name="Xie Y."/>
            <person name="Rawsthorne H."/>
            <person name="Tamir D."/>
            <person name="Parker C."/>
            <person name="Breidt F."/>
            <person name="Broadbent J."/>
            <person name="Hutkins R."/>
            <person name="O'Sullivan D."/>
            <person name="Steele J."/>
            <person name="Unlu G."/>
            <person name="Saier M."/>
            <person name="Klaenhammer T."/>
            <person name="Richardson P."/>
            <person name="Kozyavkin S."/>
            <person name="Weimer B."/>
            <person name="Mills D."/>
        </authorList>
    </citation>
    <scope>NUCLEOTIDE SEQUENCE [LARGE SCALE GENOMIC DNA]</scope>
    <source>
        <strain evidence="3">ATCC 33323 / DSM 20243 / BCRC 14619 / CIP 102991 / JCM 1131 / KCTC 3163 / NCIMB 11718 / NCTC 13722 / AM63</strain>
    </source>
</reference>
<dbReference type="Gene3D" id="3.40.630.30">
    <property type="match status" value="1"/>
</dbReference>
<dbReference type="SUPFAM" id="SSF55729">
    <property type="entry name" value="Acyl-CoA N-acyltransferases (Nat)"/>
    <property type="match status" value="1"/>
</dbReference>
<dbReference type="InterPro" id="IPR000182">
    <property type="entry name" value="GNAT_dom"/>
</dbReference>
<evidence type="ECO:0000259" key="1">
    <source>
        <dbReference type="PROSITE" id="PS51186"/>
    </source>
</evidence>
<proteinExistence type="predicted"/>
<dbReference type="Proteomes" id="UP000000664">
    <property type="component" value="Chromosome"/>
</dbReference>
<evidence type="ECO:0000313" key="2">
    <source>
        <dbReference type="EMBL" id="ABJ59785.1"/>
    </source>
</evidence>
<dbReference type="EMBL" id="CP000413">
    <property type="protein sequence ID" value="ABJ59785.1"/>
    <property type="molecule type" value="Genomic_DNA"/>
</dbReference>
<dbReference type="AlphaFoldDB" id="A0A830TP08"/>
<dbReference type="PANTHER" id="PTHR47542">
    <property type="entry name" value="ACYL-COA N-ACYLTRANSFERASES (NAT) SUPERFAMILY PROTEIN"/>
    <property type="match status" value="1"/>
</dbReference>
<protein>
    <submittedName>
        <fullName evidence="2">Acetyltransferase</fullName>
    </submittedName>
</protein>
<evidence type="ECO:0000313" key="3">
    <source>
        <dbReference type="Proteomes" id="UP000000664"/>
    </source>
</evidence>
<dbReference type="InterPro" id="IPR016181">
    <property type="entry name" value="Acyl_CoA_acyltransferase"/>
</dbReference>
<dbReference type="PROSITE" id="PS51186">
    <property type="entry name" value="GNAT"/>
    <property type="match status" value="1"/>
</dbReference>
<gene>
    <name evidence="2" type="ordered locus">LGAS_0380</name>
</gene>
<sequence length="191" mass="22173">MVQIATMLRKFSLFFHPEEIDLSFSPFALRLDNQTYQIMKASDENIADLLCIEQEVYFGRTPWSRFSFKSELKKHANSLYLVVYQGSTLVGFIGMRMQAQEGHITNIAVKPAFQRRGIGGFLLRTMIEIAQRNHAVQMTLEVRSDNYNAQSLYRKIGFRDNFIRKNYYSAEHADAVSMIKKIADKEQEEVN</sequence>
<dbReference type="GO" id="GO:0008080">
    <property type="term" value="F:N-acetyltransferase activity"/>
    <property type="evidence" value="ECO:0007669"/>
    <property type="project" value="InterPro"/>
</dbReference>
<accession>A0A830TP08</accession>
<name>A0A830TP08_LACGA</name>
<dbReference type="NCBIfam" id="TIGR01575">
    <property type="entry name" value="rimI"/>
    <property type="match status" value="1"/>
</dbReference>
<dbReference type="Pfam" id="PF00583">
    <property type="entry name" value="Acetyltransf_1"/>
    <property type="match status" value="1"/>
</dbReference>
<dbReference type="PANTHER" id="PTHR47542:SF2">
    <property type="entry name" value="ACYL-COA N-ACYLTRANSFERASES (NAT) SUPERFAMILY PROTEIN"/>
    <property type="match status" value="1"/>
</dbReference>
<feature type="domain" description="N-acetyltransferase" evidence="1">
    <location>
        <begin position="36"/>
        <end position="183"/>
    </location>
</feature>
<dbReference type="KEGG" id="lga:LGAS_0380"/>
<dbReference type="InterPro" id="IPR006464">
    <property type="entry name" value="AcTrfase_RimI/Ard1"/>
</dbReference>